<proteinExistence type="predicted"/>
<dbReference type="EMBL" id="CP011339">
    <property type="protein sequence ID" value="AKV65609.1"/>
    <property type="molecule type" value="Genomic_DNA"/>
</dbReference>
<protein>
    <recommendedName>
        <fullName evidence="3">Type II toxin-antitoxin system RelE/ParE family toxin</fullName>
    </recommendedName>
</protein>
<dbReference type="RefSeq" id="WP_002734817.1">
    <property type="nucleotide sequence ID" value="NZ_CP011339.1"/>
</dbReference>
<name>A0A0K1RUQ1_9CHRO</name>
<accession>A0A0K1RUQ1</accession>
<dbReference type="Pfam" id="PF05973">
    <property type="entry name" value="Gp49"/>
    <property type="match status" value="1"/>
</dbReference>
<reference evidence="1 2" key="1">
    <citation type="journal article" date="2016" name="Stand. Genomic Sci.">
        <title>Complete genome sequence and genomic characterization of Microcystis panniformis FACHB 1757 by third-generation sequencing.</title>
        <authorList>
            <person name="Zhang J.Y."/>
            <person name="Guan R."/>
            <person name="Zhang H.J."/>
            <person name="Li H."/>
            <person name="Xiao P."/>
            <person name="Yu G.L."/>
            <person name="Du L."/>
            <person name="Cao D.M."/>
            <person name="Zhu B.C."/>
            <person name="Li R.H."/>
            <person name="Lu Z.H."/>
        </authorList>
    </citation>
    <scope>NUCLEOTIDE SEQUENCE [LARGE SCALE GENOMIC DNA]</scope>
    <source>
        <strain evidence="1 2">FACHB-1757</strain>
    </source>
</reference>
<dbReference type="Proteomes" id="UP000068167">
    <property type="component" value="Chromosome"/>
</dbReference>
<dbReference type="AlphaFoldDB" id="A0A0K1RUQ1"/>
<evidence type="ECO:0000313" key="2">
    <source>
        <dbReference type="Proteomes" id="UP000068167"/>
    </source>
</evidence>
<sequence>MPKIQLIFYQDERGNIPIIEWLDSLPGKAQNKCFIKLQRLAELGYELRRPEADFLRDKIYELRVNFKGINYRILYFFYKNKAVVISHGIIKEKEVLPLEIEQAIKNKAKFEKNPELHTYFQELI</sequence>
<keyword evidence="2" id="KW-1185">Reference proteome</keyword>
<gene>
    <name evidence="1" type="ORF">VL20_380</name>
</gene>
<dbReference type="PATRIC" id="fig|1638788.3.peg.382"/>
<evidence type="ECO:0008006" key="3">
    <source>
        <dbReference type="Google" id="ProtNLM"/>
    </source>
</evidence>
<evidence type="ECO:0000313" key="1">
    <source>
        <dbReference type="EMBL" id="AKV65609.1"/>
    </source>
</evidence>
<dbReference type="InterPro" id="IPR009241">
    <property type="entry name" value="HigB-like"/>
</dbReference>
<dbReference type="KEGG" id="mpk:VL20_380"/>
<organism evidence="1 2">
    <name type="scientific">Microcystis panniformis FACHB-1757</name>
    <dbReference type="NCBI Taxonomy" id="1638788"/>
    <lineage>
        <taxon>Bacteria</taxon>
        <taxon>Bacillati</taxon>
        <taxon>Cyanobacteriota</taxon>
        <taxon>Cyanophyceae</taxon>
        <taxon>Oscillatoriophycideae</taxon>
        <taxon>Chroococcales</taxon>
        <taxon>Microcystaceae</taxon>
        <taxon>Microcystis</taxon>
    </lineage>
</organism>